<sequence>MDNILVINSPYVPSYFNAGHHLPIFEVGEYLRKNSKNIHVTCLDAGALMYTWKELGDYFYQNSYKMIAIMMDFDTSDNFERMLNYIKELTPKSKILIFGRLCKQIPDYFKKFNIDGIVTDGDFEFSVLQFWKYICGNINIPAGCSVYINGEWINGSKGKYLDVSEWVFPNLKEIPFECYSKLYLKDSNKFCGIPNKKELVVHVSRECPINCKF</sequence>
<accession>A0AC61RZ37</accession>
<comment type="caution">
    <text evidence="1">The sequence shown here is derived from an EMBL/GenBank/DDBJ whole genome shotgun (WGS) entry which is preliminary data.</text>
</comment>
<gene>
    <name evidence="1" type="ORF">E5329_05725</name>
</gene>
<protein>
    <submittedName>
        <fullName evidence="1">Uncharacterized protein</fullName>
    </submittedName>
</protein>
<name>A0AC61RZ37_9FIRM</name>
<dbReference type="Proteomes" id="UP000304953">
    <property type="component" value="Unassembled WGS sequence"/>
</dbReference>
<reference evidence="1" key="1">
    <citation type="submission" date="2019-04" db="EMBL/GenBank/DDBJ databases">
        <title>Microbes associate with the intestines of laboratory mice.</title>
        <authorList>
            <person name="Navarre W."/>
            <person name="Wong E."/>
            <person name="Huang K."/>
            <person name="Tropini C."/>
            <person name="Ng K."/>
            <person name="Yu B."/>
        </authorList>
    </citation>
    <scope>NUCLEOTIDE SEQUENCE</scope>
    <source>
        <strain evidence="1">NM01_1-7b</strain>
    </source>
</reference>
<keyword evidence="2" id="KW-1185">Reference proteome</keyword>
<evidence type="ECO:0000313" key="1">
    <source>
        <dbReference type="EMBL" id="TGY97177.1"/>
    </source>
</evidence>
<dbReference type="EMBL" id="SRYA01000009">
    <property type="protein sequence ID" value="TGY97177.1"/>
    <property type="molecule type" value="Genomic_DNA"/>
</dbReference>
<evidence type="ECO:0000313" key="2">
    <source>
        <dbReference type="Proteomes" id="UP000304953"/>
    </source>
</evidence>
<proteinExistence type="predicted"/>
<organism evidence="1 2">
    <name type="scientific">Petralouisia muris</name>
    <dbReference type="NCBI Taxonomy" id="3032872"/>
    <lineage>
        <taxon>Bacteria</taxon>
        <taxon>Bacillati</taxon>
        <taxon>Bacillota</taxon>
        <taxon>Clostridia</taxon>
        <taxon>Lachnospirales</taxon>
        <taxon>Lachnospiraceae</taxon>
        <taxon>Petralouisia</taxon>
    </lineage>
</organism>